<reference evidence="1" key="1">
    <citation type="journal article" date="2014" name="Front. Microbiol.">
        <title>High frequency of phylogenetically diverse reductive dehalogenase-homologous genes in deep subseafloor sedimentary metagenomes.</title>
        <authorList>
            <person name="Kawai M."/>
            <person name="Futagami T."/>
            <person name="Toyoda A."/>
            <person name="Takaki Y."/>
            <person name="Nishi S."/>
            <person name="Hori S."/>
            <person name="Arai W."/>
            <person name="Tsubouchi T."/>
            <person name="Morono Y."/>
            <person name="Uchiyama I."/>
            <person name="Ito T."/>
            <person name="Fujiyama A."/>
            <person name="Inagaki F."/>
            <person name="Takami H."/>
        </authorList>
    </citation>
    <scope>NUCLEOTIDE SEQUENCE</scope>
    <source>
        <strain evidence="1">Expedition CK06-06</strain>
    </source>
</reference>
<organism evidence="1">
    <name type="scientific">marine sediment metagenome</name>
    <dbReference type="NCBI Taxonomy" id="412755"/>
    <lineage>
        <taxon>unclassified sequences</taxon>
        <taxon>metagenomes</taxon>
        <taxon>ecological metagenomes</taxon>
    </lineage>
</organism>
<dbReference type="EMBL" id="BARU01003665">
    <property type="protein sequence ID" value="GAH26100.1"/>
    <property type="molecule type" value="Genomic_DNA"/>
</dbReference>
<comment type="caution">
    <text evidence="1">The sequence shown here is derived from an EMBL/GenBank/DDBJ whole genome shotgun (WGS) entry which is preliminary data.</text>
</comment>
<proteinExistence type="predicted"/>
<feature type="non-terminal residue" evidence="1">
    <location>
        <position position="1"/>
    </location>
</feature>
<accession>X1F0K7</accession>
<sequence length="34" mass="3991">ETHAKLYEVLNSEKKVNIEELIMKSIKNAEILDF</sequence>
<protein>
    <submittedName>
        <fullName evidence="1">Uncharacterized protein</fullName>
    </submittedName>
</protein>
<dbReference type="AlphaFoldDB" id="X1F0K7"/>
<gene>
    <name evidence="1" type="ORF">S03H2_07801</name>
</gene>
<name>X1F0K7_9ZZZZ</name>
<evidence type="ECO:0000313" key="1">
    <source>
        <dbReference type="EMBL" id="GAH26100.1"/>
    </source>
</evidence>